<comment type="caution">
    <text evidence="2">The sequence shown here is derived from an EMBL/GenBank/DDBJ whole genome shotgun (WGS) entry which is preliminary data.</text>
</comment>
<dbReference type="InterPro" id="IPR010093">
    <property type="entry name" value="SinI_DNA-bd"/>
</dbReference>
<dbReference type="RefSeq" id="WP_168115140.1">
    <property type="nucleotide sequence ID" value="NZ_BOON01000050.1"/>
</dbReference>
<evidence type="ECO:0000313" key="2">
    <source>
        <dbReference type="EMBL" id="GII25339.1"/>
    </source>
</evidence>
<reference evidence="2" key="1">
    <citation type="submission" date="2021-01" db="EMBL/GenBank/DDBJ databases">
        <title>Whole genome shotgun sequence of Planosporangium mesophilum NBRC 109066.</title>
        <authorList>
            <person name="Komaki H."/>
            <person name="Tamura T."/>
        </authorList>
    </citation>
    <scope>NUCLEOTIDE SEQUENCE</scope>
    <source>
        <strain evidence="2">NBRC 109066</strain>
    </source>
</reference>
<sequence>MTTTTTEPPRLVRVEEAARLLNVGRSLAYELVRTGRLRSLKLGNRRLIPREAIEEMIAALTDEQGSH</sequence>
<gene>
    <name evidence="2" type="ORF">Pme01_49360</name>
</gene>
<dbReference type="GO" id="GO:0003677">
    <property type="term" value="F:DNA binding"/>
    <property type="evidence" value="ECO:0007669"/>
    <property type="project" value="InterPro"/>
</dbReference>
<keyword evidence="3" id="KW-1185">Reference proteome</keyword>
<dbReference type="Pfam" id="PF12728">
    <property type="entry name" value="HTH_17"/>
    <property type="match status" value="1"/>
</dbReference>
<dbReference type="EMBL" id="BOON01000050">
    <property type="protein sequence ID" value="GII25339.1"/>
    <property type="molecule type" value="Genomic_DNA"/>
</dbReference>
<dbReference type="Proteomes" id="UP000599074">
    <property type="component" value="Unassembled WGS sequence"/>
</dbReference>
<name>A0A8J3X3C3_9ACTN</name>
<evidence type="ECO:0000259" key="1">
    <source>
        <dbReference type="Pfam" id="PF12728"/>
    </source>
</evidence>
<dbReference type="AlphaFoldDB" id="A0A8J3X3C3"/>
<evidence type="ECO:0000313" key="3">
    <source>
        <dbReference type="Proteomes" id="UP000599074"/>
    </source>
</evidence>
<feature type="domain" description="Helix-turn-helix" evidence="1">
    <location>
        <begin position="12"/>
        <end position="59"/>
    </location>
</feature>
<proteinExistence type="predicted"/>
<organism evidence="2 3">
    <name type="scientific">Planosporangium mesophilum</name>
    <dbReference type="NCBI Taxonomy" id="689768"/>
    <lineage>
        <taxon>Bacteria</taxon>
        <taxon>Bacillati</taxon>
        <taxon>Actinomycetota</taxon>
        <taxon>Actinomycetes</taxon>
        <taxon>Micromonosporales</taxon>
        <taxon>Micromonosporaceae</taxon>
        <taxon>Planosporangium</taxon>
    </lineage>
</organism>
<accession>A0A8J3X3C3</accession>
<dbReference type="NCBIfam" id="TIGR01764">
    <property type="entry name" value="excise"/>
    <property type="match status" value="1"/>
</dbReference>
<dbReference type="InterPro" id="IPR041657">
    <property type="entry name" value="HTH_17"/>
</dbReference>
<protein>
    <recommendedName>
        <fullName evidence="1">Helix-turn-helix domain-containing protein</fullName>
    </recommendedName>
</protein>